<sequence length="119" mass="13444">MQLGTRQECVGSSPRVSGVYQDSAREFAKRRPRLVGRLSGIAEKLIWTQDQAKVSGQGLDDAEGARREFARRFTEGIGKLARNIPGDRRRKTVRFVAVRRLLDYGSEVVSLVVMFDYNL</sequence>
<evidence type="ECO:0000313" key="2">
    <source>
        <dbReference type="Proteomes" id="UP000287651"/>
    </source>
</evidence>
<dbReference type="AlphaFoldDB" id="A0A427B0M8"/>
<organism evidence="1 2">
    <name type="scientific">Ensete ventricosum</name>
    <name type="common">Abyssinian banana</name>
    <name type="synonym">Musa ensete</name>
    <dbReference type="NCBI Taxonomy" id="4639"/>
    <lineage>
        <taxon>Eukaryota</taxon>
        <taxon>Viridiplantae</taxon>
        <taxon>Streptophyta</taxon>
        <taxon>Embryophyta</taxon>
        <taxon>Tracheophyta</taxon>
        <taxon>Spermatophyta</taxon>
        <taxon>Magnoliopsida</taxon>
        <taxon>Liliopsida</taxon>
        <taxon>Zingiberales</taxon>
        <taxon>Musaceae</taxon>
        <taxon>Ensete</taxon>
    </lineage>
</organism>
<gene>
    <name evidence="1" type="ORF">B296_00003280</name>
</gene>
<accession>A0A427B0M8</accession>
<evidence type="ECO:0000313" key="1">
    <source>
        <dbReference type="EMBL" id="RRT81937.1"/>
    </source>
</evidence>
<dbReference type="Proteomes" id="UP000287651">
    <property type="component" value="Unassembled WGS sequence"/>
</dbReference>
<reference evidence="1 2" key="1">
    <citation type="journal article" date="2014" name="Agronomy (Basel)">
        <title>A Draft Genome Sequence for Ensete ventricosum, the Drought-Tolerant Tree Against Hunger.</title>
        <authorList>
            <person name="Harrison J."/>
            <person name="Moore K.A."/>
            <person name="Paszkiewicz K."/>
            <person name="Jones T."/>
            <person name="Grant M."/>
            <person name="Ambacheew D."/>
            <person name="Muzemil S."/>
            <person name="Studholme D.J."/>
        </authorList>
    </citation>
    <scope>NUCLEOTIDE SEQUENCE [LARGE SCALE GENOMIC DNA]</scope>
</reference>
<proteinExistence type="predicted"/>
<dbReference type="EMBL" id="AMZH03000794">
    <property type="protein sequence ID" value="RRT81937.1"/>
    <property type="molecule type" value="Genomic_DNA"/>
</dbReference>
<comment type="caution">
    <text evidence="1">The sequence shown here is derived from an EMBL/GenBank/DDBJ whole genome shotgun (WGS) entry which is preliminary data.</text>
</comment>
<protein>
    <submittedName>
        <fullName evidence="1">Uncharacterized protein</fullName>
    </submittedName>
</protein>
<name>A0A427B0M8_ENSVE</name>